<dbReference type="FunFam" id="1.20.58.530:FF:000013">
    <property type="entry name" value="Unconventional myosin-XIX"/>
    <property type="match status" value="1"/>
</dbReference>
<evidence type="ECO:0000259" key="13">
    <source>
        <dbReference type="PROSITE" id="PS51456"/>
    </source>
</evidence>
<dbReference type="SUPFAM" id="SSF52540">
    <property type="entry name" value="P-loop containing nucleoside triphosphate hydrolases"/>
    <property type="match status" value="1"/>
</dbReference>
<evidence type="ECO:0000256" key="3">
    <source>
        <dbReference type="ARBA" id="ARBA00022840"/>
    </source>
</evidence>
<dbReference type="Pfam" id="PF00063">
    <property type="entry name" value="Myosin_head"/>
    <property type="match status" value="3"/>
</dbReference>
<dbReference type="InterPro" id="IPR036022">
    <property type="entry name" value="MYSc_Myo8"/>
</dbReference>
<keyword evidence="6 10" id="KW-0518">Myosin</keyword>
<dbReference type="GO" id="GO:0003774">
    <property type="term" value="F:cytoskeletal motor activity"/>
    <property type="evidence" value="ECO:0007669"/>
    <property type="project" value="UniProtKB-UniRule"/>
</dbReference>
<dbReference type="Gene3D" id="1.20.58.530">
    <property type="match status" value="1"/>
</dbReference>
<sequence>MLSAAVMAPAAATQKSSLEVLLETIKKRDEQPKDAPPALPARPTCRGRLPTTRRPSLPAGFKLENGMTPVAAAETAPVDKKPDVEKEIAGLETEEKPAKGRIFGTKRKLPNAEVLEESPYVEKFHEERKSTTVCKDPPSVSSATAKMNGKTACTDVMDYVLQKKLRVWCSSPNAKWELGQIQSISGDDAEILLASGKVLTMSPERLLPANPDVLDGVDDLIQMSYLNEPSVLYNLQLRYSRDLIYTKAGPVLIAVNPLKEVPLYGKASILQYKQKTKDDPHVYAVADLAFNEMLRDGINQSIIIRLVWPIYFLFKLRVNWFLIYCLCLLVVFSGESGAGKTETAKIAMQYLATLGGASGMESEVLEALGNAKTSRNHNSSRFGKLIEIHFSETGKMCGAKIQTCKLSLPFIIWMVSHRMLELPVNLFPWACMYLLTEYHGAVLLEKSRVVQRAQGERSYHIFYQLCSGAPPLLKKKLFLKNANDYNYLKQSNCLKIDGVDDSNKFTVLVDALDAIQISKEDQMKLFSMLAAVLWLGNISFSVVDTENHVEVVSNEGLAIAAKLIGCTANQLVTAMSTRKIRAGNDSIVKKLTLTQAIDARDALAKSIYAHLFDWTVEQINHSLGAGRQCTWRSISILDIYGFECFNKNGFEQFCINYANERLQQHFNRHLFKLQQEEYLEDGIDWTPVEFVDNTDCLSLFEKKPLGLLSLLDEESTFPKATDLSFANKLKQQLSGNTCFKGEQDGTFKICHYAGEVTYDTSGFLEKNRDPLHSESIELLSSCKCELPKHFASVMVADSQNKSSLSWHSVVDTQKQSVVTKFKVQLFKLMQQLESTTPHFIRCIQPNGKLRPRLFEHDLVLHQLKCCGVLEVVRISRKGYPTRITHQQFAERYGFLLLRSIASQDPLSISIAVLQQLNILPEMYQVGYTKLFFRTGQVAALENAKKQMLHGTVRIQKHFRGLHSRQGYLGLKKGAMTLQSFIRGERARIHFDNLVKRWRAAVLIQKYTRRRLAAMMFNDQLNHIILLQSVMRGCLARRKYKCLQNEKESKASHNKVQGDMRKNISESRMGHEMNGHHPHQPVITELEGRISKAEAALRDKEEENVTLKQQLEQYERKWSEYEAKMKSMEEAWKRQLSSLQLNLVAAKKSLASDDVATRAARTDFTPAHAQYDSEDTLSTGTHTPELIESRHQNRNPDAKVSAGNSDNRANAVNHLAKEFEDRRQVFEDDAGFLIAVKSGQVGSNMNPDEELRKLKDRFATWKKDYKSRLKETKVNLHKVGTHDEKSRKRWWGKKSSK</sequence>
<dbReference type="Pfam" id="PF00612">
    <property type="entry name" value="IQ"/>
    <property type="match status" value="2"/>
</dbReference>
<feature type="compositionally biased region" description="Basic and acidic residues" evidence="12">
    <location>
        <begin position="1185"/>
        <end position="1196"/>
    </location>
</feature>
<dbReference type="GO" id="GO:0005516">
    <property type="term" value="F:calmodulin binding"/>
    <property type="evidence" value="ECO:0007669"/>
    <property type="project" value="UniProtKB-KW"/>
</dbReference>
<dbReference type="Pfam" id="PF25369">
    <property type="entry name" value="SH3_VIII-1_N"/>
    <property type="match status" value="1"/>
</dbReference>
<dbReference type="GO" id="GO:0016459">
    <property type="term" value="C:myosin complex"/>
    <property type="evidence" value="ECO:0007669"/>
    <property type="project" value="UniProtKB-KW"/>
</dbReference>
<dbReference type="InterPro" id="IPR057535">
    <property type="entry name" value="MYO1-3_N_SH3"/>
</dbReference>
<dbReference type="PRINTS" id="PR00193">
    <property type="entry name" value="MYOSINHEAVY"/>
</dbReference>
<evidence type="ECO:0000313" key="15">
    <source>
        <dbReference type="EMBL" id="CAL5062173.1"/>
    </source>
</evidence>
<evidence type="ECO:0000313" key="16">
    <source>
        <dbReference type="Proteomes" id="UP001497457"/>
    </source>
</evidence>
<dbReference type="GO" id="GO:0030048">
    <property type="term" value="P:actin filament-based movement"/>
    <property type="evidence" value="ECO:0007669"/>
    <property type="project" value="UniProtKB-ARBA"/>
</dbReference>
<dbReference type="SMART" id="SM00242">
    <property type="entry name" value="MYSc"/>
    <property type="match status" value="1"/>
</dbReference>
<accession>A0ABC9ERZ4</accession>
<dbReference type="GO" id="GO:0003779">
    <property type="term" value="F:actin binding"/>
    <property type="evidence" value="ECO:0007669"/>
    <property type="project" value="UniProtKB-KW"/>
</dbReference>
<evidence type="ECO:0000256" key="7">
    <source>
        <dbReference type="ARBA" id="ARBA00023175"/>
    </source>
</evidence>
<feature type="region of interest" description="Actin-binding" evidence="10">
    <location>
        <begin position="825"/>
        <end position="847"/>
    </location>
</feature>
<feature type="domain" description="Myosin N-terminal SH3-like" evidence="14">
    <location>
        <begin position="162"/>
        <end position="211"/>
    </location>
</feature>
<feature type="coiled-coil region" evidence="11">
    <location>
        <begin position="1082"/>
        <end position="1130"/>
    </location>
</feature>
<evidence type="ECO:0000256" key="8">
    <source>
        <dbReference type="ARBA" id="ARBA00023203"/>
    </source>
</evidence>
<organism evidence="15 16">
    <name type="scientific">Urochloa decumbens</name>
    <dbReference type="NCBI Taxonomy" id="240449"/>
    <lineage>
        <taxon>Eukaryota</taxon>
        <taxon>Viridiplantae</taxon>
        <taxon>Streptophyta</taxon>
        <taxon>Embryophyta</taxon>
        <taxon>Tracheophyta</taxon>
        <taxon>Spermatophyta</taxon>
        <taxon>Magnoliopsida</taxon>
        <taxon>Liliopsida</taxon>
        <taxon>Poales</taxon>
        <taxon>Poaceae</taxon>
        <taxon>PACMAD clade</taxon>
        <taxon>Panicoideae</taxon>
        <taxon>Panicodae</taxon>
        <taxon>Paniceae</taxon>
        <taxon>Melinidinae</taxon>
        <taxon>Urochloa</taxon>
    </lineage>
</organism>
<dbReference type="Gene3D" id="1.10.10.820">
    <property type="match status" value="1"/>
</dbReference>
<evidence type="ECO:0000256" key="9">
    <source>
        <dbReference type="ARBA" id="ARBA00060862"/>
    </source>
</evidence>
<evidence type="ECO:0000256" key="10">
    <source>
        <dbReference type="PROSITE-ProRule" id="PRU00782"/>
    </source>
</evidence>
<dbReference type="SMART" id="SM00015">
    <property type="entry name" value="IQ"/>
    <property type="match status" value="4"/>
</dbReference>
<dbReference type="Gene3D" id="3.30.70.1590">
    <property type="match status" value="1"/>
</dbReference>
<keyword evidence="16" id="KW-1185">Reference proteome</keyword>
<dbReference type="PROSITE" id="PS51844">
    <property type="entry name" value="SH3_LIKE"/>
    <property type="match status" value="1"/>
</dbReference>
<protein>
    <recommendedName>
        <fullName evidence="17">Myosin-2</fullName>
    </recommendedName>
</protein>
<dbReference type="PANTHER" id="PTHR13140:SF706">
    <property type="entry name" value="DILUTE CLASS UNCONVENTIONAL MYOSIN, ISOFORM C"/>
    <property type="match status" value="1"/>
</dbReference>
<keyword evidence="3 10" id="KW-0067">ATP-binding</keyword>
<evidence type="ECO:0000256" key="4">
    <source>
        <dbReference type="ARBA" id="ARBA00022860"/>
    </source>
</evidence>
<comment type="similarity">
    <text evidence="9">Belongs to the TRAFAC class myosin-kinesin ATPase superfamily. Myosin family. Plant myosin class VIII subfamily.</text>
</comment>
<gene>
    <name evidence="15" type="ORF">URODEC1_LOCUS98157</name>
</gene>
<dbReference type="InterPro" id="IPR004009">
    <property type="entry name" value="SH3_Myosin"/>
</dbReference>
<keyword evidence="1" id="KW-0677">Repeat</keyword>
<evidence type="ECO:0000256" key="1">
    <source>
        <dbReference type="ARBA" id="ARBA00022737"/>
    </source>
</evidence>
<evidence type="ECO:0000256" key="6">
    <source>
        <dbReference type="ARBA" id="ARBA00023123"/>
    </source>
</evidence>
<dbReference type="GO" id="GO:0005524">
    <property type="term" value="F:ATP binding"/>
    <property type="evidence" value="ECO:0007669"/>
    <property type="project" value="UniProtKB-UniRule"/>
</dbReference>
<feature type="compositionally biased region" description="Basic residues" evidence="12">
    <location>
        <begin position="1286"/>
        <end position="1296"/>
    </location>
</feature>
<dbReference type="Gene3D" id="1.20.5.190">
    <property type="match status" value="2"/>
</dbReference>
<proteinExistence type="inferred from homology"/>
<evidence type="ECO:0000256" key="5">
    <source>
        <dbReference type="ARBA" id="ARBA00023054"/>
    </source>
</evidence>
<evidence type="ECO:0000256" key="11">
    <source>
        <dbReference type="SAM" id="Coils"/>
    </source>
</evidence>
<dbReference type="Gene3D" id="1.20.120.720">
    <property type="entry name" value="Myosin VI head, motor domain, U50 subdomain"/>
    <property type="match status" value="1"/>
</dbReference>
<dbReference type="Proteomes" id="UP001497457">
    <property type="component" value="Chromosome 5rd"/>
</dbReference>
<dbReference type="InterPro" id="IPR036961">
    <property type="entry name" value="Kinesin_motor_dom_sf"/>
</dbReference>
<dbReference type="InterPro" id="IPR000048">
    <property type="entry name" value="IQ_motif_EF-hand-BS"/>
</dbReference>
<evidence type="ECO:0008006" key="17">
    <source>
        <dbReference type="Google" id="ProtNLM"/>
    </source>
</evidence>
<name>A0ABC9ERZ4_9POAL</name>
<evidence type="ECO:0000259" key="14">
    <source>
        <dbReference type="PROSITE" id="PS51844"/>
    </source>
</evidence>
<evidence type="ECO:0000256" key="2">
    <source>
        <dbReference type="ARBA" id="ARBA00022741"/>
    </source>
</evidence>
<dbReference type="FunFam" id="1.10.10.820:FF:000001">
    <property type="entry name" value="Myosin heavy chain"/>
    <property type="match status" value="1"/>
</dbReference>
<feature type="domain" description="Myosin motor" evidence="13">
    <location>
        <begin position="215"/>
        <end position="945"/>
    </location>
</feature>
<dbReference type="InterPro" id="IPR001609">
    <property type="entry name" value="Myosin_head_motor_dom-like"/>
</dbReference>
<dbReference type="PROSITE" id="PS50096">
    <property type="entry name" value="IQ"/>
    <property type="match status" value="3"/>
</dbReference>
<keyword evidence="2 10" id="KW-0547">Nucleotide-binding</keyword>
<evidence type="ECO:0000256" key="12">
    <source>
        <dbReference type="SAM" id="MobiDB-lite"/>
    </source>
</evidence>
<keyword evidence="7 10" id="KW-0505">Motor protein</keyword>
<feature type="region of interest" description="Disordered" evidence="12">
    <location>
        <begin position="1277"/>
        <end position="1296"/>
    </location>
</feature>
<dbReference type="PROSITE" id="PS51456">
    <property type="entry name" value="MYOSIN_MOTOR"/>
    <property type="match status" value="1"/>
</dbReference>
<dbReference type="Gene3D" id="3.40.850.10">
    <property type="entry name" value="Kinesin motor domain"/>
    <property type="match status" value="2"/>
</dbReference>
<reference evidence="16" key="1">
    <citation type="submission" date="2024-06" db="EMBL/GenBank/DDBJ databases">
        <authorList>
            <person name="Ryan C."/>
        </authorList>
    </citation>
    <scope>NUCLEOTIDE SEQUENCE [LARGE SCALE GENOMIC DNA]</scope>
</reference>
<dbReference type="InterPro" id="IPR027417">
    <property type="entry name" value="P-loop_NTPase"/>
</dbReference>
<dbReference type="EMBL" id="OZ075115">
    <property type="protein sequence ID" value="CAL5062173.1"/>
    <property type="molecule type" value="Genomic_DNA"/>
</dbReference>
<dbReference type="PANTHER" id="PTHR13140">
    <property type="entry name" value="MYOSIN"/>
    <property type="match status" value="1"/>
</dbReference>
<feature type="region of interest" description="Disordered" evidence="12">
    <location>
        <begin position="28"/>
        <end position="63"/>
    </location>
</feature>
<dbReference type="CDD" id="cd01383">
    <property type="entry name" value="MYSc_Myo8"/>
    <property type="match status" value="1"/>
</dbReference>
<keyword evidence="4" id="KW-0112">Calmodulin-binding</keyword>
<reference evidence="15 16" key="2">
    <citation type="submission" date="2024-10" db="EMBL/GenBank/DDBJ databases">
        <authorList>
            <person name="Ryan C."/>
        </authorList>
    </citation>
    <scope>NUCLEOTIDE SEQUENCE [LARGE SCALE GENOMIC DNA]</scope>
</reference>
<keyword evidence="5 11" id="KW-0175">Coiled coil</keyword>
<keyword evidence="8 10" id="KW-0009">Actin-binding</keyword>
<feature type="region of interest" description="Disordered" evidence="12">
    <location>
        <begin position="1185"/>
        <end position="1205"/>
    </location>
</feature>
<feature type="binding site" evidence="10">
    <location>
        <begin position="334"/>
        <end position="341"/>
    </location>
    <ligand>
        <name>ATP</name>
        <dbReference type="ChEBI" id="CHEBI:30616"/>
    </ligand>
</feature>